<evidence type="ECO:0000313" key="3">
    <source>
        <dbReference type="Proteomes" id="UP000054279"/>
    </source>
</evidence>
<name>A0A0C9VMP5_SPHS4</name>
<feature type="compositionally biased region" description="Basic and acidic residues" evidence="1">
    <location>
        <begin position="38"/>
        <end position="48"/>
    </location>
</feature>
<dbReference type="Proteomes" id="UP000054279">
    <property type="component" value="Unassembled WGS sequence"/>
</dbReference>
<dbReference type="HOGENOM" id="CLU_1908055_0_0_1"/>
<accession>A0A0C9VMP5</accession>
<sequence length="133" mass="14798">MTDRDATLTQTTEGSNSTPPIAQPEGRLSSSASQSLRGKGEEKSTRGKREFFFSTSSLLLEKETELCESTSVCVQRLTKKVRSQQQKANKWWINSEQMTPYPGTTSSCDPHLPARTLKLKASMNIPTMRMGPK</sequence>
<feature type="compositionally biased region" description="Polar residues" evidence="1">
    <location>
        <begin position="7"/>
        <end position="20"/>
    </location>
</feature>
<dbReference type="EMBL" id="KN837154">
    <property type="protein sequence ID" value="KIJ39230.1"/>
    <property type="molecule type" value="Genomic_DNA"/>
</dbReference>
<protein>
    <submittedName>
        <fullName evidence="2">Uncharacterized protein</fullName>
    </submittedName>
</protein>
<evidence type="ECO:0000313" key="2">
    <source>
        <dbReference type="EMBL" id="KIJ39230.1"/>
    </source>
</evidence>
<proteinExistence type="predicted"/>
<organism evidence="2 3">
    <name type="scientific">Sphaerobolus stellatus (strain SS14)</name>
    <dbReference type="NCBI Taxonomy" id="990650"/>
    <lineage>
        <taxon>Eukaryota</taxon>
        <taxon>Fungi</taxon>
        <taxon>Dikarya</taxon>
        <taxon>Basidiomycota</taxon>
        <taxon>Agaricomycotina</taxon>
        <taxon>Agaricomycetes</taxon>
        <taxon>Phallomycetidae</taxon>
        <taxon>Geastrales</taxon>
        <taxon>Sphaerobolaceae</taxon>
        <taxon>Sphaerobolus</taxon>
    </lineage>
</organism>
<reference evidence="2 3" key="1">
    <citation type="submission" date="2014-06" db="EMBL/GenBank/DDBJ databases">
        <title>Evolutionary Origins and Diversification of the Mycorrhizal Mutualists.</title>
        <authorList>
            <consortium name="DOE Joint Genome Institute"/>
            <consortium name="Mycorrhizal Genomics Consortium"/>
            <person name="Kohler A."/>
            <person name="Kuo A."/>
            <person name="Nagy L.G."/>
            <person name="Floudas D."/>
            <person name="Copeland A."/>
            <person name="Barry K.W."/>
            <person name="Cichocki N."/>
            <person name="Veneault-Fourrey C."/>
            <person name="LaButti K."/>
            <person name="Lindquist E.A."/>
            <person name="Lipzen A."/>
            <person name="Lundell T."/>
            <person name="Morin E."/>
            <person name="Murat C."/>
            <person name="Riley R."/>
            <person name="Ohm R."/>
            <person name="Sun H."/>
            <person name="Tunlid A."/>
            <person name="Henrissat B."/>
            <person name="Grigoriev I.V."/>
            <person name="Hibbett D.S."/>
            <person name="Martin F."/>
        </authorList>
    </citation>
    <scope>NUCLEOTIDE SEQUENCE [LARGE SCALE GENOMIC DNA]</scope>
    <source>
        <strain evidence="2 3">SS14</strain>
    </source>
</reference>
<dbReference type="AlphaFoldDB" id="A0A0C9VMP5"/>
<feature type="region of interest" description="Disordered" evidence="1">
    <location>
        <begin position="1"/>
        <end position="48"/>
    </location>
</feature>
<gene>
    <name evidence="2" type="ORF">M422DRAFT_258123</name>
</gene>
<keyword evidence="3" id="KW-1185">Reference proteome</keyword>
<evidence type="ECO:0000256" key="1">
    <source>
        <dbReference type="SAM" id="MobiDB-lite"/>
    </source>
</evidence>